<evidence type="ECO:0000313" key="2">
    <source>
        <dbReference type="Proteomes" id="UP000231267"/>
    </source>
</evidence>
<dbReference type="InterPro" id="IPR027417">
    <property type="entry name" value="P-loop_NTPase"/>
</dbReference>
<dbReference type="EMBL" id="PFGP01000027">
    <property type="protein sequence ID" value="PIW66831.1"/>
    <property type="molecule type" value="Genomic_DNA"/>
</dbReference>
<dbReference type="Proteomes" id="UP000231267">
    <property type="component" value="Unassembled WGS sequence"/>
</dbReference>
<name>A0A2J0LG70_9BACT</name>
<comment type="caution">
    <text evidence="1">The sequence shown here is derived from an EMBL/GenBank/DDBJ whole genome shotgun (WGS) entry which is preliminary data.</text>
</comment>
<gene>
    <name evidence="1" type="ORF">COW11_01340</name>
</gene>
<dbReference type="PANTHER" id="PTHR34301">
    <property type="entry name" value="DNA-BINDING PROTEIN-RELATED"/>
    <property type="match status" value="1"/>
</dbReference>
<dbReference type="PANTHER" id="PTHR34301:SF8">
    <property type="entry name" value="ATPASE DOMAIN-CONTAINING PROTEIN"/>
    <property type="match status" value="1"/>
</dbReference>
<sequence length="534" mass="61670">MLTRLKEKNLLIERLKAFNSGFRQNVAVLGKPFIGKTFLIRDLLKDIYSENIAYVYVEARHEPLGLFAHRFIGSLLYRYLVLKNVKPQKDDLVLLIKDSRRRLPKTAEAIEKIERNINKKNYDAAYELLLDLPEIFYSDSGIRCAVILEEFDQLSEYKVSSPFSALGKKIMAQRNTFYIVTSSSPRQARFILSEKLQLLFGNFETVNLEEFNFSDSREFILSKLEGFDISDQYTSLIINFTDGHPLYLRVICEKVRSLLDAQKKTRVTAAILEAALDEALFNPSGELYQHFINIVNTHCANKNGVDVLSMLTLISQHKGRMKQLSQSLAGSAKSIKSAVSDMQAAGLVEKIGVFNKIDDSAFRFWLKSVYYKRRMDFTADPLHTRKVFMHNLKKASLDFMRSCKDDLYEKTVDLFKAFRDDLVDLENKKYILPRFSEVSTRVIGENGPYIISHSKGKNWICQIREREVTDKHVADFLKDAKASKFRFHRKILIVTEGMDDNAKLMAKSSGVWIWNLKTFNLLLDLYGKYKLVRL</sequence>
<evidence type="ECO:0000313" key="1">
    <source>
        <dbReference type="EMBL" id="PIW66831.1"/>
    </source>
</evidence>
<organism evidence="1 2">
    <name type="scientific">Candidatus Taenaricola geysiri</name>
    <dbReference type="NCBI Taxonomy" id="1974752"/>
    <lineage>
        <taxon>Bacteria</taxon>
        <taxon>Pseudomonadati</taxon>
        <taxon>Candidatus Omnitrophota</taxon>
        <taxon>Candidatus Taenaricola</taxon>
    </lineage>
</organism>
<dbReference type="AlphaFoldDB" id="A0A2J0LG70"/>
<proteinExistence type="predicted"/>
<protein>
    <recommendedName>
        <fullName evidence="3">ATPase domain-containing protein</fullName>
    </recommendedName>
</protein>
<accession>A0A2J0LG70</accession>
<dbReference type="Gene3D" id="3.40.50.300">
    <property type="entry name" value="P-loop containing nucleotide triphosphate hydrolases"/>
    <property type="match status" value="1"/>
</dbReference>
<dbReference type="SUPFAM" id="SSF52540">
    <property type="entry name" value="P-loop containing nucleoside triphosphate hydrolases"/>
    <property type="match status" value="1"/>
</dbReference>
<reference evidence="1 2" key="1">
    <citation type="submission" date="2017-09" db="EMBL/GenBank/DDBJ databases">
        <title>Depth-based differentiation of microbial function through sediment-hosted aquifers and enrichment of novel symbionts in the deep terrestrial subsurface.</title>
        <authorList>
            <person name="Probst A.J."/>
            <person name="Ladd B."/>
            <person name="Jarett J.K."/>
            <person name="Geller-Mcgrath D.E."/>
            <person name="Sieber C.M."/>
            <person name="Emerson J.B."/>
            <person name="Anantharaman K."/>
            <person name="Thomas B.C."/>
            <person name="Malmstrom R."/>
            <person name="Stieglmeier M."/>
            <person name="Klingl A."/>
            <person name="Woyke T."/>
            <person name="Ryan C.M."/>
            <person name="Banfield J.F."/>
        </authorList>
    </citation>
    <scope>NUCLEOTIDE SEQUENCE [LARGE SCALE GENOMIC DNA]</scope>
    <source>
        <strain evidence="1">CG12_big_fil_rev_8_21_14_0_65_43_15</strain>
    </source>
</reference>
<evidence type="ECO:0008006" key="3">
    <source>
        <dbReference type="Google" id="ProtNLM"/>
    </source>
</evidence>